<feature type="domain" description="DUF3291" evidence="1">
    <location>
        <begin position="7"/>
        <end position="144"/>
    </location>
</feature>
<dbReference type="InterPro" id="IPR021708">
    <property type="entry name" value="DUF3291"/>
</dbReference>
<evidence type="ECO:0000313" key="3">
    <source>
        <dbReference type="Proteomes" id="UP000516148"/>
    </source>
</evidence>
<dbReference type="InterPro" id="IPR011008">
    <property type="entry name" value="Dimeric_a/b-barrel"/>
</dbReference>
<evidence type="ECO:0000313" key="2">
    <source>
        <dbReference type="EMBL" id="QNQ08808.1"/>
    </source>
</evidence>
<dbReference type="SUPFAM" id="SSF54909">
    <property type="entry name" value="Dimeric alpha+beta barrel"/>
    <property type="match status" value="1"/>
</dbReference>
<accession>A0A7H0LGK5</accession>
<dbReference type="KEGG" id="spap:H3Z74_19115"/>
<dbReference type="RefSeq" id="WP_187761135.1">
    <property type="nucleotide sequence ID" value="NZ_CP061038.1"/>
</dbReference>
<keyword evidence="3" id="KW-1185">Reference proteome</keyword>
<dbReference type="Pfam" id="PF11695">
    <property type="entry name" value="DUF3291"/>
    <property type="match status" value="1"/>
</dbReference>
<sequence>MSESWHLAQVNVGRFVAPPGDPRIEPFMAALDRINAIADASPGFIWRLQDDSGNATAIRPTSDPLFAVNMSVWRDADALFDYVYRSAHTPVMARRREFFDRFDGAYQALWWIPAGHIPTIDEALGRLWRLDRYGPTAQAFTFKARFPAPDESGVPVDHQPDPWCVGRA</sequence>
<dbReference type="AlphaFoldDB" id="A0A7H0LGK5"/>
<proteinExistence type="predicted"/>
<evidence type="ECO:0000259" key="1">
    <source>
        <dbReference type="Pfam" id="PF11695"/>
    </source>
</evidence>
<dbReference type="Proteomes" id="UP000516148">
    <property type="component" value="Chromosome"/>
</dbReference>
<organism evidence="2 3">
    <name type="scientific">Sphingomonas alpina</name>
    <dbReference type="NCBI Taxonomy" id="653931"/>
    <lineage>
        <taxon>Bacteria</taxon>
        <taxon>Pseudomonadati</taxon>
        <taxon>Pseudomonadota</taxon>
        <taxon>Alphaproteobacteria</taxon>
        <taxon>Sphingomonadales</taxon>
        <taxon>Sphingomonadaceae</taxon>
        <taxon>Sphingomonas</taxon>
    </lineage>
</organism>
<name>A0A7H0LGK5_9SPHN</name>
<reference evidence="2 3" key="1">
    <citation type="submission" date="2020-09" db="EMBL/GenBank/DDBJ databases">
        <title>Sphingomonas sp., a new species isolated from pork steak.</title>
        <authorList>
            <person name="Heidler von Heilborn D."/>
        </authorList>
    </citation>
    <scope>NUCLEOTIDE SEQUENCE [LARGE SCALE GENOMIC DNA]</scope>
    <source>
        <strain evidence="3">S8-3T</strain>
    </source>
</reference>
<protein>
    <submittedName>
        <fullName evidence="2">DUF3291 domain-containing protein</fullName>
    </submittedName>
</protein>
<gene>
    <name evidence="2" type="ORF">H3Z74_19115</name>
</gene>
<dbReference type="EMBL" id="CP061038">
    <property type="protein sequence ID" value="QNQ08808.1"/>
    <property type="molecule type" value="Genomic_DNA"/>
</dbReference>